<dbReference type="EMBL" id="JAGPXD010000004">
    <property type="protein sequence ID" value="KAH7358530.1"/>
    <property type="molecule type" value="Genomic_DNA"/>
</dbReference>
<dbReference type="Proteomes" id="UP000813385">
    <property type="component" value="Unassembled WGS sequence"/>
</dbReference>
<organism evidence="2 3">
    <name type="scientific">Plectosphaerella cucumerina</name>
    <dbReference type="NCBI Taxonomy" id="40658"/>
    <lineage>
        <taxon>Eukaryota</taxon>
        <taxon>Fungi</taxon>
        <taxon>Dikarya</taxon>
        <taxon>Ascomycota</taxon>
        <taxon>Pezizomycotina</taxon>
        <taxon>Sordariomycetes</taxon>
        <taxon>Hypocreomycetidae</taxon>
        <taxon>Glomerellales</taxon>
        <taxon>Plectosphaerellaceae</taxon>
        <taxon>Plectosphaerella</taxon>
    </lineage>
</organism>
<comment type="caution">
    <text evidence="2">The sequence shown here is derived from an EMBL/GenBank/DDBJ whole genome shotgun (WGS) entry which is preliminary data.</text>
</comment>
<evidence type="ECO:0000313" key="3">
    <source>
        <dbReference type="Proteomes" id="UP000813385"/>
    </source>
</evidence>
<proteinExistence type="predicted"/>
<protein>
    <submittedName>
        <fullName evidence="2">Uncharacterized protein</fullName>
    </submittedName>
</protein>
<reference evidence="2" key="1">
    <citation type="journal article" date="2021" name="Nat. Commun.">
        <title>Genetic determinants of endophytism in the Arabidopsis root mycobiome.</title>
        <authorList>
            <person name="Mesny F."/>
            <person name="Miyauchi S."/>
            <person name="Thiergart T."/>
            <person name="Pickel B."/>
            <person name="Atanasova L."/>
            <person name="Karlsson M."/>
            <person name="Huettel B."/>
            <person name="Barry K.W."/>
            <person name="Haridas S."/>
            <person name="Chen C."/>
            <person name="Bauer D."/>
            <person name="Andreopoulos W."/>
            <person name="Pangilinan J."/>
            <person name="LaButti K."/>
            <person name="Riley R."/>
            <person name="Lipzen A."/>
            <person name="Clum A."/>
            <person name="Drula E."/>
            <person name="Henrissat B."/>
            <person name="Kohler A."/>
            <person name="Grigoriev I.V."/>
            <person name="Martin F.M."/>
            <person name="Hacquard S."/>
        </authorList>
    </citation>
    <scope>NUCLEOTIDE SEQUENCE</scope>
    <source>
        <strain evidence="2">MPI-CAGE-AT-0016</strain>
    </source>
</reference>
<feature type="region of interest" description="Disordered" evidence="1">
    <location>
        <begin position="54"/>
        <end position="73"/>
    </location>
</feature>
<evidence type="ECO:0000256" key="1">
    <source>
        <dbReference type="SAM" id="MobiDB-lite"/>
    </source>
</evidence>
<name>A0A8K0TH83_9PEZI</name>
<evidence type="ECO:0000313" key="2">
    <source>
        <dbReference type="EMBL" id="KAH7358530.1"/>
    </source>
</evidence>
<gene>
    <name evidence="2" type="ORF">B0T11DRAFT_105149</name>
</gene>
<dbReference type="PROSITE" id="PS51257">
    <property type="entry name" value="PROKAR_LIPOPROTEIN"/>
    <property type="match status" value="1"/>
</dbReference>
<accession>A0A8K0TH83</accession>
<dbReference type="AlphaFoldDB" id="A0A8K0TH83"/>
<keyword evidence="3" id="KW-1185">Reference proteome</keyword>
<sequence length="205" mass="22057">MRQLDPLRALVSACCEHPAAAAAATAGCAFADSAPDGRCHQWFVAPLEEETMASGRPFPCPSSSGQREGTAAANASGHSASIAACPSTMVDRLCWSLPPYHRPDESACIGVPASAPWRGIWKSQAHDWRASRVVSTLMSRDNTLYLGRRHLPLCCGPAHPWPDIDVYSPAIKSGWVASLETSLRARLDLEIPGRRGGCHPVYRDV</sequence>